<dbReference type="InterPro" id="IPR029052">
    <property type="entry name" value="Metallo-depent_PP-like"/>
</dbReference>
<dbReference type="OrthoDB" id="630188at2759"/>
<gene>
    <name evidence="3" type="ORF">B0J13DRAFT_281952</name>
</gene>
<sequence length="323" mass="36686">MGILTWLGLRRRNKWERVTLIDHLLESPLTFLAIQFYYLILFLRGRPFLPPRGKPAVRVVCISDTHDQTVSVPPGDILIHAGDLSNAGTVADIDAQLDWLRSQPHPVKVVVAGNHDSWFDPASRRAEDVRSNASPNLTGINYLESSMTVQEIKGRKIHIFGVPDIPKIGKSDFAFQYTETTQPWLSKVPLETDILITHCPPLYHCDLGLGCRHLLREIWRVKPRLHIFGHVHWAYGKESVFFDDFQEAYERLLSRPRRGLIWDFVPNDQWVDIASLVYHGVHSVLWKWLMSGPGSNNGGVMVNAAQMYGNTGKVKSRAVVVEI</sequence>
<dbReference type="PANTHER" id="PTHR12905">
    <property type="entry name" value="METALLOPHOSPHOESTERASE"/>
    <property type="match status" value="1"/>
</dbReference>
<keyword evidence="1" id="KW-1133">Transmembrane helix</keyword>
<dbReference type="EMBL" id="JAGMUU010000006">
    <property type="protein sequence ID" value="KAH7150041.1"/>
    <property type="molecule type" value="Genomic_DNA"/>
</dbReference>
<dbReference type="CDD" id="cd07379">
    <property type="entry name" value="MPP_239FB"/>
    <property type="match status" value="1"/>
</dbReference>
<dbReference type="InterPro" id="IPR004843">
    <property type="entry name" value="Calcineurin-like_PHP"/>
</dbReference>
<keyword evidence="1" id="KW-0812">Transmembrane</keyword>
<feature type="transmembrane region" description="Helical" evidence="1">
    <location>
        <begin position="20"/>
        <end position="43"/>
    </location>
</feature>
<name>A0A9P9F1B7_9HYPO</name>
<feature type="domain" description="Calcineurin-like phosphoesterase" evidence="2">
    <location>
        <begin position="58"/>
        <end position="233"/>
    </location>
</feature>
<dbReference type="Gene3D" id="3.60.21.10">
    <property type="match status" value="1"/>
</dbReference>
<accession>A0A9P9F1B7</accession>
<dbReference type="SUPFAM" id="SSF56300">
    <property type="entry name" value="Metallo-dependent phosphatases"/>
    <property type="match status" value="1"/>
</dbReference>
<protein>
    <submittedName>
        <fullName evidence="3">Metallo-dependent phosphatase-like protein</fullName>
    </submittedName>
</protein>
<evidence type="ECO:0000313" key="4">
    <source>
        <dbReference type="Proteomes" id="UP000717696"/>
    </source>
</evidence>
<dbReference type="GO" id="GO:0016787">
    <property type="term" value="F:hydrolase activity"/>
    <property type="evidence" value="ECO:0007669"/>
    <property type="project" value="InterPro"/>
</dbReference>
<dbReference type="InterPro" id="IPR051693">
    <property type="entry name" value="UPF0046_metallophosphoest"/>
</dbReference>
<evidence type="ECO:0000313" key="3">
    <source>
        <dbReference type="EMBL" id="KAH7150041.1"/>
    </source>
</evidence>
<reference evidence="3" key="1">
    <citation type="journal article" date="2021" name="Nat. Commun.">
        <title>Genetic determinants of endophytism in the Arabidopsis root mycobiome.</title>
        <authorList>
            <person name="Mesny F."/>
            <person name="Miyauchi S."/>
            <person name="Thiergart T."/>
            <person name="Pickel B."/>
            <person name="Atanasova L."/>
            <person name="Karlsson M."/>
            <person name="Huettel B."/>
            <person name="Barry K.W."/>
            <person name="Haridas S."/>
            <person name="Chen C."/>
            <person name="Bauer D."/>
            <person name="Andreopoulos W."/>
            <person name="Pangilinan J."/>
            <person name="LaButti K."/>
            <person name="Riley R."/>
            <person name="Lipzen A."/>
            <person name="Clum A."/>
            <person name="Drula E."/>
            <person name="Henrissat B."/>
            <person name="Kohler A."/>
            <person name="Grigoriev I.V."/>
            <person name="Martin F.M."/>
            <person name="Hacquard S."/>
        </authorList>
    </citation>
    <scope>NUCLEOTIDE SEQUENCE</scope>
    <source>
        <strain evidence="3">MPI-CAGE-AT-0021</strain>
    </source>
</reference>
<comment type="caution">
    <text evidence="3">The sequence shown here is derived from an EMBL/GenBank/DDBJ whole genome shotgun (WGS) entry which is preliminary data.</text>
</comment>
<dbReference type="Pfam" id="PF00149">
    <property type="entry name" value="Metallophos"/>
    <property type="match status" value="1"/>
</dbReference>
<dbReference type="AlphaFoldDB" id="A0A9P9F1B7"/>
<evidence type="ECO:0000256" key="1">
    <source>
        <dbReference type="SAM" id="Phobius"/>
    </source>
</evidence>
<evidence type="ECO:0000259" key="2">
    <source>
        <dbReference type="Pfam" id="PF00149"/>
    </source>
</evidence>
<keyword evidence="4" id="KW-1185">Reference proteome</keyword>
<keyword evidence="1" id="KW-0472">Membrane</keyword>
<proteinExistence type="predicted"/>
<organism evidence="3 4">
    <name type="scientific">Dactylonectria estremocensis</name>
    <dbReference type="NCBI Taxonomy" id="1079267"/>
    <lineage>
        <taxon>Eukaryota</taxon>
        <taxon>Fungi</taxon>
        <taxon>Dikarya</taxon>
        <taxon>Ascomycota</taxon>
        <taxon>Pezizomycotina</taxon>
        <taxon>Sordariomycetes</taxon>
        <taxon>Hypocreomycetidae</taxon>
        <taxon>Hypocreales</taxon>
        <taxon>Nectriaceae</taxon>
        <taxon>Dactylonectria</taxon>
    </lineage>
</organism>
<dbReference type="PANTHER" id="PTHR12905:SF18">
    <property type="entry name" value="ESTER HYDROLASE, PUTATIVE (AFU_ORTHOLOGUE AFUA_4G03130)-RELATED"/>
    <property type="match status" value="1"/>
</dbReference>
<dbReference type="Proteomes" id="UP000717696">
    <property type="component" value="Unassembled WGS sequence"/>
</dbReference>